<name>A0A511UMD2_9GAMM</name>
<organism evidence="1 2">
    <name type="scientific">Halovibrio variabilis</name>
    <dbReference type="NCBI Taxonomy" id="31910"/>
    <lineage>
        <taxon>Bacteria</taxon>
        <taxon>Pseudomonadati</taxon>
        <taxon>Pseudomonadota</taxon>
        <taxon>Gammaproteobacteria</taxon>
        <taxon>Oceanospirillales</taxon>
        <taxon>Halomonadaceae</taxon>
        <taxon>Halovibrio</taxon>
    </lineage>
</organism>
<protein>
    <submittedName>
        <fullName evidence="1">Uncharacterized protein</fullName>
    </submittedName>
</protein>
<comment type="caution">
    <text evidence="1">The sequence shown here is derived from an EMBL/GenBank/DDBJ whole genome shotgun (WGS) entry which is preliminary data.</text>
</comment>
<dbReference type="AlphaFoldDB" id="A0A511UMD2"/>
<accession>A0A511UMD2</accession>
<evidence type="ECO:0000313" key="1">
    <source>
        <dbReference type="EMBL" id="GEN27784.1"/>
    </source>
</evidence>
<gene>
    <name evidence="1" type="ORF">HVA01_14300</name>
</gene>
<sequence length="62" mass="6878">MTNAYAMTKIATAKKPTAEVVKSNSPVTANAWGLTPNSKAANKKSQRRYNRGWREGWHNVGM</sequence>
<dbReference type="EMBL" id="BJXV01000008">
    <property type="protein sequence ID" value="GEN27784.1"/>
    <property type="molecule type" value="Genomic_DNA"/>
</dbReference>
<dbReference type="Proteomes" id="UP000321303">
    <property type="component" value="Unassembled WGS sequence"/>
</dbReference>
<reference evidence="1 2" key="1">
    <citation type="submission" date="2019-07" db="EMBL/GenBank/DDBJ databases">
        <title>Whole genome shotgun sequence of Halomonas variabilis NBRC 102410.</title>
        <authorList>
            <person name="Hosoyama A."/>
            <person name="Uohara A."/>
            <person name="Ohji S."/>
            <person name="Ichikawa N."/>
        </authorList>
    </citation>
    <scope>NUCLEOTIDE SEQUENCE [LARGE SCALE GENOMIC DNA]</scope>
    <source>
        <strain evidence="1 2">NBRC 102410</strain>
    </source>
</reference>
<keyword evidence="2" id="KW-1185">Reference proteome</keyword>
<proteinExistence type="predicted"/>
<evidence type="ECO:0000313" key="2">
    <source>
        <dbReference type="Proteomes" id="UP000321303"/>
    </source>
</evidence>